<dbReference type="Proteomes" id="UP001596074">
    <property type="component" value="Unassembled WGS sequence"/>
</dbReference>
<name>A0ABW1A9E5_9ACTN</name>
<evidence type="ECO:0008006" key="4">
    <source>
        <dbReference type="Google" id="ProtNLM"/>
    </source>
</evidence>
<gene>
    <name evidence="2" type="ORF">ACFPZN_37285</name>
</gene>
<dbReference type="EMBL" id="JBHSON010000067">
    <property type="protein sequence ID" value="MFC5751303.1"/>
    <property type="molecule type" value="Genomic_DNA"/>
</dbReference>
<keyword evidence="3" id="KW-1185">Reference proteome</keyword>
<reference evidence="3" key="1">
    <citation type="journal article" date="2019" name="Int. J. Syst. Evol. Microbiol.">
        <title>The Global Catalogue of Microorganisms (GCM) 10K type strain sequencing project: providing services to taxonomists for standard genome sequencing and annotation.</title>
        <authorList>
            <consortium name="The Broad Institute Genomics Platform"/>
            <consortium name="The Broad Institute Genome Sequencing Center for Infectious Disease"/>
            <person name="Wu L."/>
            <person name="Ma J."/>
        </authorList>
    </citation>
    <scope>NUCLEOTIDE SEQUENCE [LARGE SCALE GENOMIC DNA]</scope>
    <source>
        <strain evidence="3">KCTC 42087</strain>
    </source>
</reference>
<sequence length="441" mass="43262">MRRSRTALRGAAAAITAAGAVAIPVAAGTAYAGTGQIPYQCQIFGTRFDYNATVTVTAPAAAKVGDEVSVDVDFSDLPGVAPLPVQKWTTSGSVTVSGAQSGTLPIKAPERTGPVPAYGPLPIGKVSGRLTLSAPGDVGLAPAGLSILADAGAQATIACTPVTTPAPLATIKVEEGGQDGPDASVEPPTVVQGGAFTVSGTGWRPGAADLTLCDANGAACEPDDLTGVTASADTAGRLTASGSIAESAAVGARTLIIAQGAVTKRLALTVTEKVTPPDGGCGDKPASECGEQKINLTVNGGPLTMSRQPGEVDLTPVTLNGTEQNATGSLKDVEVVDARGGTTGWSLTGTLTDFGSAAGTKIPAGNLSWTPRCTAGPGAGTVTPGSAGALSTTTAATLCRAPDGAGKITGGTFTADAGLDLKIPPTTGAGRYTAILTLTLS</sequence>
<proteinExistence type="predicted"/>
<evidence type="ECO:0000313" key="3">
    <source>
        <dbReference type="Proteomes" id="UP001596074"/>
    </source>
</evidence>
<evidence type="ECO:0000256" key="1">
    <source>
        <dbReference type="SAM" id="SignalP"/>
    </source>
</evidence>
<keyword evidence="1" id="KW-0732">Signal</keyword>
<dbReference type="RefSeq" id="WP_378287207.1">
    <property type="nucleotide sequence ID" value="NZ_JBHSON010000067.1"/>
</dbReference>
<comment type="caution">
    <text evidence="2">The sequence shown here is derived from an EMBL/GenBank/DDBJ whole genome shotgun (WGS) entry which is preliminary data.</text>
</comment>
<accession>A0ABW1A9E5</accession>
<evidence type="ECO:0000313" key="2">
    <source>
        <dbReference type="EMBL" id="MFC5751303.1"/>
    </source>
</evidence>
<feature type="signal peptide" evidence="1">
    <location>
        <begin position="1"/>
        <end position="32"/>
    </location>
</feature>
<organism evidence="2 3">
    <name type="scientific">Actinomadura rugatobispora</name>
    <dbReference type="NCBI Taxonomy" id="1994"/>
    <lineage>
        <taxon>Bacteria</taxon>
        <taxon>Bacillati</taxon>
        <taxon>Actinomycetota</taxon>
        <taxon>Actinomycetes</taxon>
        <taxon>Streptosporangiales</taxon>
        <taxon>Thermomonosporaceae</taxon>
        <taxon>Actinomadura</taxon>
    </lineage>
</organism>
<feature type="chain" id="PRO_5045063323" description="WxL domain-containing protein" evidence="1">
    <location>
        <begin position="33"/>
        <end position="441"/>
    </location>
</feature>
<protein>
    <recommendedName>
        <fullName evidence="4">WxL domain-containing protein</fullName>
    </recommendedName>
</protein>